<sequence length="123" mass="14090">MRVQSSGLIRRQMQCFSLTDELVVLLPKVFPLDNLEGLPISLAALRLQRLTYGLGMFRSELQRLHRPRFHLPLVADCTLQRLIGLSRLFRVWLPALSQGVLELSRLFKGLPEGFRSLLLVQLP</sequence>
<dbReference type="EMBL" id="LWGR01000003">
    <property type="protein sequence ID" value="KZM75403.1"/>
    <property type="molecule type" value="Genomic_DNA"/>
</dbReference>
<accession>A0A164PCX7</accession>
<reference evidence="1 2" key="1">
    <citation type="submission" date="2016-04" db="EMBL/GenBank/DDBJ databases">
        <authorList>
            <person name="Evans L.H."/>
            <person name="Alamgir A."/>
            <person name="Owens N."/>
            <person name="Weber N.D."/>
            <person name="Virtaneva K."/>
            <person name="Barbian K."/>
            <person name="Babar A."/>
            <person name="Rosenke K."/>
        </authorList>
    </citation>
    <scope>NUCLEOTIDE SEQUENCE [LARGE SCALE GENOMIC DNA]</scope>
    <source>
        <strain evidence="1 2">IFM 0406</strain>
    </source>
</reference>
<name>A0A164PCX7_9NOCA</name>
<gene>
    <name evidence="1" type="ORF">AWN90_18635</name>
</gene>
<keyword evidence="2" id="KW-1185">Reference proteome</keyword>
<organism evidence="1 2">
    <name type="scientific">Nocardia terpenica</name>
    <dbReference type="NCBI Taxonomy" id="455432"/>
    <lineage>
        <taxon>Bacteria</taxon>
        <taxon>Bacillati</taxon>
        <taxon>Actinomycetota</taxon>
        <taxon>Actinomycetes</taxon>
        <taxon>Mycobacteriales</taxon>
        <taxon>Nocardiaceae</taxon>
        <taxon>Nocardia</taxon>
    </lineage>
</organism>
<evidence type="ECO:0000313" key="2">
    <source>
        <dbReference type="Proteomes" id="UP000076512"/>
    </source>
</evidence>
<dbReference type="AlphaFoldDB" id="A0A164PCX7"/>
<protein>
    <submittedName>
        <fullName evidence="1">Uncharacterized protein</fullName>
    </submittedName>
</protein>
<comment type="caution">
    <text evidence="1">The sequence shown here is derived from an EMBL/GenBank/DDBJ whole genome shotgun (WGS) entry which is preliminary data.</text>
</comment>
<dbReference type="Proteomes" id="UP000076512">
    <property type="component" value="Unassembled WGS sequence"/>
</dbReference>
<proteinExistence type="predicted"/>
<evidence type="ECO:0000313" key="1">
    <source>
        <dbReference type="EMBL" id="KZM75403.1"/>
    </source>
</evidence>